<dbReference type="InterPro" id="IPR000483">
    <property type="entry name" value="Cys-rich_flank_reg_C"/>
</dbReference>
<evidence type="ECO:0000256" key="3">
    <source>
        <dbReference type="SAM" id="SignalP"/>
    </source>
</evidence>
<name>A0A8W8KM82_MAGGI</name>
<dbReference type="Gene3D" id="3.80.10.10">
    <property type="entry name" value="Ribonuclease Inhibitor"/>
    <property type="match status" value="1"/>
</dbReference>
<accession>A0A8W8KM82</accession>
<keyword evidence="2 3" id="KW-0732">Signal</keyword>
<organism evidence="5 6">
    <name type="scientific">Magallana gigas</name>
    <name type="common">Pacific oyster</name>
    <name type="synonym">Crassostrea gigas</name>
    <dbReference type="NCBI Taxonomy" id="29159"/>
    <lineage>
        <taxon>Eukaryota</taxon>
        <taxon>Metazoa</taxon>
        <taxon>Spiralia</taxon>
        <taxon>Lophotrochozoa</taxon>
        <taxon>Mollusca</taxon>
        <taxon>Bivalvia</taxon>
        <taxon>Autobranchia</taxon>
        <taxon>Pteriomorphia</taxon>
        <taxon>Ostreida</taxon>
        <taxon>Ostreoidea</taxon>
        <taxon>Ostreidae</taxon>
        <taxon>Magallana</taxon>
    </lineage>
</organism>
<dbReference type="EnsemblMetazoa" id="G23754.1">
    <property type="protein sequence ID" value="G23754.1:cds"/>
    <property type="gene ID" value="G23754"/>
</dbReference>
<keyword evidence="6" id="KW-1185">Reference proteome</keyword>
<dbReference type="EnsemblMetazoa" id="G23754.3">
    <property type="protein sequence ID" value="G23754.3:cds"/>
    <property type="gene ID" value="G23754"/>
</dbReference>
<evidence type="ECO:0000259" key="4">
    <source>
        <dbReference type="SMART" id="SM00082"/>
    </source>
</evidence>
<dbReference type="AlphaFoldDB" id="A0A8W8KM82"/>
<protein>
    <recommendedName>
        <fullName evidence="4">LRRCT domain-containing protein</fullName>
    </recommendedName>
</protein>
<sequence length="355" mass="40818">MPRSLVSFLPFSLCLIGAAGIGTFDVFQRSCQTPITGFLFCSFSVTKNWDFLKFREWSDSLPGKIKNVELYIKCESEASVFLPWPVRARSLKVFDIQGCLIQGFYDEYQTAANYTDSIVDLKIANCVIEENQNDHIHRSLHESPSRSFACGQESVVVWDIKNLTWTFPRIPVGPKAHQNQRIAPYYSCNYTHMVYLEETFQYIRENSSVATRYPVLKVATFSSNNFSSVPEKGRNWPSHFPLLEVMDLSNNSIGHFQFENPIENHSLYVDLRNNSVVDVPTNMTSYLMETRAIIIDLRHNPIKCSCDLLNFRDYLKQIQTRFPEWKNGTRVYCKTGGEQTLTLVTDLTSQSCENL</sequence>
<dbReference type="InterPro" id="IPR032675">
    <property type="entry name" value="LRR_dom_sf"/>
</dbReference>
<keyword evidence="1" id="KW-0433">Leucine-rich repeat</keyword>
<dbReference type="SUPFAM" id="SSF52058">
    <property type="entry name" value="L domain-like"/>
    <property type="match status" value="1"/>
</dbReference>
<evidence type="ECO:0000256" key="1">
    <source>
        <dbReference type="ARBA" id="ARBA00022614"/>
    </source>
</evidence>
<dbReference type="SMART" id="SM00082">
    <property type="entry name" value="LRRCT"/>
    <property type="match status" value="1"/>
</dbReference>
<dbReference type="EnsemblMetazoa" id="G23754.2">
    <property type="protein sequence ID" value="G23754.2:cds"/>
    <property type="gene ID" value="G23754"/>
</dbReference>
<evidence type="ECO:0000256" key="2">
    <source>
        <dbReference type="ARBA" id="ARBA00022729"/>
    </source>
</evidence>
<reference evidence="5" key="1">
    <citation type="submission" date="2022-08" db="UniProtKB">
        <authorList>
            <consortium name="EnsemblMetazoa"/>
        </authorList>
    </citation>
    <scope>IDENTIFICATION</scope>
    <source>
        <strain evidence="5">05x7-T-G4-1.051#20</strain>
    </source>
</reference>
<feature type="chain" id="PRO_5042431336" description="LRRCT domain-containing protein" evidence="3">
    <location>
        <begin position="21"/>
        <end position="355"/>
    </location>
</feature>
<feature type="domain" description="LRRCT" evidence="4">
    <location>
        <begin position="300"/>
        <end position="353"/>
    </location>
</feature>
<feature type="signal peptide" evidence="3">
    <location>
        <begin position="1"/>
        <end position="20"/>
    </location>
</feature>
<dbReference type="Proteomes" id="UP000005408">
    <property type="component" value="Unassembled WGS sequence"/>
</dbReference>
<evidence type="ECO:0000313" key="5">
    <source>
        <dbReference type="EnsemblMetazoa" id="G23754.2:cds"/>
    </source>
</evidence>
<proteinExistence type="predicted"/>
<evidence type="ECO:0000313" key="6">
    <source>
        <dbReference type="Proteomes" id="UP000005408"/>
    </source>
</evidence>